<evidence type="ECO:0000256" key="6">
    <source>
        <dbReference type="ARBA" id="ARBA00026009"/>
    </source>
</evidence>
<dbReference type="STRING" id="2070753.A0A3A2ZD36"/>
<evidence type="ECO:0000256" key="1">
    <source>
        <dbReference type="ARBA" id="ARBA00004173"/>
    </source>
</evidence>
<dbReference type="Proteomes" id="UP000266188">
    <property type="component" value="Unassembled WGS sequence"/>
</dbReference>
<keyword evidence="11" id="KW-1185">Reference proteome</keyword>
<evidence type="ECO:0000256" key="8">
    <source>
        <dbReference type="ARBA" id="ARBA00035399"/>
    </source>
</evidence>
<comment type="similarity">
    <text evidence="2">Belongs to the universal ribosomal protein uL29 family.</text>
</comment>
<evidence type="ECO:0000256" key="9">
    <source>
        <dbReference type="SAM" id="MobiDB-lite"/>
    </source>
</evidence>
<name>A0A3A2ZD36_9EURO</name>
<dbReference type="GO" id="GO:0003735">
    <property type="term" value="F:structural constituent of ribosome"/>
    <property type="evidence" value="ECO:0007669"/>
    <property type="project" value="InterPro"/>
</dbReference>
<dbReference type="GO" id="GO:0005762">
    <property type="term" value="C:mitochondrial large ribosomal subunit"/>
    <property type="evidence" value="ECO:0007669"/>
    <property type="project" value="TreeGrafter"/>
</dbReference>
<evidence type="ECO:0000256" key="5">
    <source>
        <dbReference type="ARBA" id="ARBA00023274"/>
    </source>
</evidence>
<dbReference type="InterPro" id="IPR038340">
    <property type="entry name" value="MRP-L47_sf"/>
</dbReference>
<dbReference type="Pfam" id="PF06984">
    <property type="entry name" value="MRP-L47"/>
    <property type="match status" value="1"/>
</dbReference>
<feature type="region of interest" description="Disordered" evidence="9">
    <location>
        <begin position="75"/>
        <end position="104"/>
    </location>
</feature>
<gene>
    <name evidence="10" type="ORF">PHISCL_06608</name>
</gene>
<dbReference type="EMBL" id="MVGC01000255">
    <property type="protein sequence ID" value="RJE21062.1"/>
    <property type="molecule type" value="Genomic_DNA"/>
</dbReference>
<dbReference type="PANTHER" id="PTHR21183">
    <property type="entry name" value="RIBOSOMAL PROTEIN L47, MITOCHONDRIAL-RELATED"/>
    <property type="match status" value="1"/>
</dbReference>
<accession>A0A3A2ZD36</accession>
<evidence type="ECO:0000256" key="7">
    <source>
        <dbReference type="ARBA" id="ARBA00035289"/>
    </source>
</evidence>
<dbReference type="SUPFAM" id="SSF46561">
    <property type="entry name" value="Ribosomal protein L29 (L29p)"/>
    <property type="match status" value="1"/>
</dbReference>
<evidence type="ECO:0000256" key="2">
    <source>
        <dbReference type="ARBA" id="ARBA00009254"/>
    </source>
</evidence>
<dbReference type="PANTHER" id="PTHR21183:SF18">
    <property type="entry name" value="LARGE RIBOSOMAL SUBUNIT PROTEIN UL29M"/>
    <property type="match status" value="1"/>
</dbReference>
<evidence type="ECO:0000256" key="4">
    <source>
        <dbReference type="ARBA" id="ARBA00023128"/>
    </source>
</evidence>
<reference evidence="11" key="1">
    <citation type="submission" date="2017-02" db="EMBL/GenBank/DDBJ databases">
        <authorList>
            <person name="Tafer H."/>
            <person name="Lopandic K."/>
        </authorList>
    </citation>
    <scope>NUCLEOTIDE SEQUENCE [LARGE SCALE GENOMIC DNA]</scope>
    <source>
        <strain evidence="11">CBS 366.77</strain>
    </source>
</reference>
<dbReference type="Gene3D" id="6.10.330.20">
    <property type="match status" value="1"/>
</dbReference>
<comment type="subunit">
    <text evidence="6">Component of the mitochondrial large ribosomal subunit. Mature mitochondrial ribosomes consist of a small (37S) and a large (54S) subunit. The 37S subunit contains at least 33 different proteins and 1 molecule of RNA (15S). The 54S subunit contains at least 45 different proteins and 1 molecule of RNA (21S).</text>
</comment>
<comment type="caution">
    <text evidence="10">The sequence shown here is derived from an EMBL/GenBank/DDBJ whole genome shotgun (WGS) entry which is preliminary data.</text>
</comment>
<keyword evidence="5" id="KW-0687">Ribonucleoprotein</keyword>
<keyword evidence="4" id="KW-0496">Mitochondrion</keyword>
<dbReference type="InterPro" id="IPR036049">
    <property type="entry name" value="Ribosomal_uL29_sf"/>
</dbReference>
<evidence type="ECO:0000313" key="11">
    <source>
        <dbReference type="Proteomes" id="UP000266188"/>
    </source>
</evidence>
<comment type="subcellular location">
    <subcellularLocation>
        <location evidence="1">Mitochondrion</location>
    </subcellularLocation>
</comment>
<organism evidence="10 11">
    <name type="scientific">Aspergillus sclerotialis</name>
    <dbReference type="NCBI Taxonomy" id="2070753"/>
    <lineage>
        <taxon>Eukaryota</taxon>
        <taxon>Fungi</taxon>
        <taxon>Dikarya</taxon>
        <taxon>Ascomycota</taxon>
        <taxon>Pezizomycotina</taxon>
        <taxon>Eurotiomycetes</taxon>
        <taxon>Eurotiomycetidae</taxon>
        <taxon>Eurotiales</taxon>
        <taxon>Aspergillaceae</taxon>
        <taxon>Aspergillus</taxon>
        <taxon>Aspergillus subgen. Polypaecilum</taxon>
    </lineage>
</organism>
<proteinExistence type="inferred from homology"/>
<sequence>MHRQSVLRLARQYGGFPQVELPPPYLAPSLHFSLFRQSTQSSSFSSTAVAAARDKNKTRGVSAIHRTGPRFKLGASKYPLPKPVPQEEVERRNPTPDHGLWGFFPPDRQAMSTPEYDIEYGRAWTIQELREKSWDDLHALWWVCAKERNRIATSEAERERLQAGHGEYEANERGREVRRTQSNIKHVLRERWYAWEDAKKLYDQGHRPKSFKSR</sequence>
<dbReference type="InterPro" id="IPR010729">
    <property type="entry name" value="Ribosomal_uL29_mit"/>
</dbReference>
<evidence type="ECO:0000313" key="10">
    <source>
        <dbReference type="EMBL" id="RJE21062.1"/>
    </source>
</evidence>
<dbReference type="OrthoDB" id="270763at2759"/>
<keyword evidence="3 10" id="KW-0689">Ribosomal protein</keyword>
<protein>
    <recommendedName>
        <fullName evidence="7">Large ribosomal subunit protein uL29m</fullName>
    </recommendedName>
    <alternativeName>
        <fullName evidence="8">54S ribosomal protein L4, mitochondrial</fullName>
    </alternativeName>
</protein>
<evidence type="ECO:0000256" key="3">
    <source>
        <dbReference type="ARBA" id="ARBA00022980"/>
    </source>
</evidence>
<dbReference type="AlphaFoldDB" id="A0A3A2ZD36"/>
<dbReference type="GO" id="GO:0032543">
    <property type="term" value="P:mitochondrial translation"/>
    <property type="evidence" value="ECO:0007669"/>
    <property type="project" value="TreeGrafter"/>
</dbReference>